<evidence type="ECO:0000313" key="11">
    <source>
        <dbReference type="EMBL" id="GLK50959.1"/>
    </source>
</evidence>
<feature type="site" description="Lowers pKa of active site Cys" evidence="5 9">
    <location>
        <position position="144"/>
    </location>
</feature>
<comment type="caution">
    <text evidence="11">The sequence shown here is derived from an EMBL/GenBank/DDBJ whole genome shotgun (WGS) entry which is preliminary data.</text>
</comment>
<feature type="binding site" evidence="5 8">
    <location>
        <begin position="160"/>
        <end position="162"/>
    </location>
    <ligand>
        <name>substrate</name>
    </ligand>
</feature>
<keyword evidence="3 5" id="KW-0012">Acyltransferase</keyword>
<dbReference type="InterPro" id="IPR020605">
    <property type="entry name" value="Octanoyltransferase_CS"/>
</dbReference>
<name>A0A9W6IK35_9PROT</name>
<dbReference type="PROSITE" id="PS51733">
    <property type="entry name" value="BPL_LPL_CATALYTIC"/>
    <property type="match status" value="1"/>
</dbReference>
<dbReference type="AlphaFoldDB" id="A0A9W6IK35"/>
<proteinExistence type="inferred from homology"/>
<dbReference type="SUPFAM" id="SSF55681">
    <property type="entry name" value="Class II aaRS and biotin synthetases"/>
    <property type="match status" value="1"/>
</dbReference>
<dbReference type="InterPro" id="IPR045864">
    <property type="entry name" value="aa-tRNA-synth_II/BPL/LPL"/>
</dbReference>
<evidence type="ECO:0000256" key="8">
    <source>
        <dbReference type="PIRSR" id="PIRSR016262-2"/>
    </source>
</evidence>
<keyword evidence="5" id="KW-0963">Cytoplasm</keyword>
<dbReference type="GO" id="GO:0009249">
    <property type="term" value="P:protein lipoylation"/>
    <property type="evidence" value="ECO:0007669"/>
    <property type="project" value="InterPro"/>
</dbReference>
<keyword evidence="12" id="KW-1185">Reference proteome</keyword>
<dbReference type="Proteomes" id="UP001143486">
    <property type="component" value="Unassembled WGS sequence"/>
</dbReference>
<reference evidence="11" key="2">
    <citation type="submission" date="2023-01" db="EMBL/GenBank/DDBJ databases">
        <authorList>
            <person name="Sun Q."/>
            <person name="Evtushenko L."/>
        </authorList>
    </citation>
    <scope>NUCLEOTIDE SEQUENCE</scope>
    <source>
        <strain evidence="11">VKM B-1513</strain>
    </source>
</reference>
<reference evidence="11" key="1">
    <citation type="journal article" date="2014" name="Int. J. Syst. Evol. Microbiol.">
        <title>Complete genome sequence of Corynebacterium casei LMG S-19264T (=DSM 44701T), isolated from a smear-ripened cheese.</title>
        <authorList>
            <consortium name="US DOE Joint Genome Institute (JGI-PGF)"/>
            <person name="Walter F."/>
            <person name="Albersmeier A."/>
            <person name="Kalinowski J."/>
            <person name="Ruckert C."/>
        </authorList>
    </citation>
    <scope>NUCLEOTIDE SEQUENCE</scope>
    <source>
        <strain evidence="11">VKM B-1513</strain>
    </source>
</reference>
<feature type="domain" description="BPL/LPL catalytic" evidence="10">
    <location>
        <begin position="36"/>
        <end position="218"/>
    </location>
</feature>
<accession>A0A9W6IK35</accession>
<feature type="active site" description="Acyl-thioester intermediate" evidence="5 7">
    <location>
        <position position="178"/>
    </location>
</feature>
<evidence type="ECO:0000256" key="2">
    <source>
        <dbReference type="ARBA" id="ARBA00022679"/>
    </source>
</evidence>
<comment type="subcellular location">
    <subcellularLocation>
        <location evidence="5">Cytoplasm</location>
    </subcellularLocation>
</comment>
<sequence>MDKAIPPVEWAVSEGHVPYPQALAFMEARAAAIADGTAGELVWLLEHAPLYTAGTSAKREDLLMPDRFPVYETGRGGEYTYHGPGQRVAYVMLDLTRRGRDVRAFIRSLERWLIGAAAQFGVEAGPRDGRVGVWVDRGGGREDKIAAIGVRLRRWVSFHGIAFNVDPDLSHFGGITPCGISDPRYGVTSLADLGHAVTMADFDAALHLAFLDAFGEARRVDAPALASAA</sequence>
<dbReference type="InterPro" id="IPR000544">
    <property type="entry name" value="Octanoyltransferase"/>
</dbReference>
<organism evidence="11 12">
    <name type="scientific">Maricaulis virginensis</name>
    <dbReference type="NCBI Taxonomy" id="144022"/>
    <lineage>
        <taxon>Bacteria</taxon>
        <taxon>Pseudomonadati</taxon>
        <taxon>Pseudomonadota</taxon>
        <taxon>Alphaproteobacteria</taxon>
        <taxon>Maricaulales</taxon>
        <taxon>Maricaulaceae</taxon>
        <taxon>Maricaulis</taxon>
    </lineage>
</organism>
<evidence type="ECO:0000256" key="4">
    <source>
        <dbReference type="ARBA" id="ARBA00024732"/>
    </source>
</evidence>
<dbReference type="PANTHER" id="PTHR10993:SF7">
    <property type="entry name" value="LIPOYLTRANSFERASE 2, MITOCHONDRIAL-RELATED"/>
    <property type="match status" value="1"/>
</dbReference>
<dbReference type="Pfam" id="PF21948">
    <property type="entry name" value="LplA-B_cat"/>
    <property type="match status" value="1"/>
</dbReference>
<feature type="binding site" evidence="5 8">
    <location>
        <begin position="75"/>
        <end position="82"/>
    </location>
    <ligand>
        <name>substrate</name>
    </ligand>
</feature>
<evidence type="ECO:0000256" key="7">
    <source>
        <dbReference type="PIRSR" id="PIRSR016262-1"/>
    </source>
</evidence>
<dbReference type="GO" id="GO:0005737">
    <property type="term" value="C:cytoplasm"/>
    <property type="evidence" value="ECO:0007669"/>
    <property type="project" value="UniProtKB-SubCell"/>
</dbReference>
<comment type="function">
    <text evidence="4 5 6">Catalyzes the transfer of endogenously produced octanoic acid from octanoyl-acyl-carrier-protein onto the lipoyl domains of lipoate-dependent enzymes. Lipoyl-ACP can also act as a substrate although octanoyl-ACP is likely to be the physiological substrate.</text>
</comment>
<dbReference type="CDD" id="cd16444">
    <property type="entry name" value="LipB"/>
    <property type="match status" value="1"/>
</dbReference>
<keyword evidence="2 5" id="KW-0808">Transferase</keyword>
<dbReference type="HAMAP" id="MF_00013">
    <property type="entry name" value="LipB"/>
    <property type="match status" value="1"/>
</dbReference>
<comment type="pathway">
    <text evidence="1 5 6">Protein modification; protein lipoylation via endogenous pathway; protein N(6)-(lipoyl)lysine from octanoyl-[acyl-carrier-protein]: step 1/2.</text>
</comment>
<dbReference type="PANTHER" id="PTHR10993">
    <property type="entry name" value="OCTANOYLTRANSFERASE"/>
    <property type="match status" value="1"/>
</dbReference>
<dbReference type="NCBIfam" id="NF010921">
    <property type="entry name" value="PRK14341.1"/>
    <property type="match status" value="1"/>
</dbReference>
<evidence type="ECO:0000256" key="1">
    <source>
        <dbReference type="ARBA" id="ARBA00004821"/>
    </source>
</evidence>
<dbReference type="PIRSF" id="PIRSF016262">
    <property type="entry name" value="LPLase"/>
    <property type="match status" value="1"/>
</dbReference>
<comment type="miscellaneous">
    <text evidence="5">In the reaction, the free carboxyl group of octanoic acid is attached via an amide linkage to the epsilon-amino group of a specific lysine residue of lipoyl domains of lipoate-dependent enzymes.</text>
</comment>
<protein>
    <recommendedName>
        <fullName evidence="5 6">Octanoyltransferase</fullName>
        <ecNumber evidence="5 6">2.3.1.181</ecNumber>
    </recommendedName>
    <alternativeName>
        <fullName evidence="5">Lipoate-protein ligase B</fullName>
    </alternativeName>
    <alternativeName>
        <fullName evidence="5">Lipoyl/octanoyl transferase</fullName>
    </alternativeName>
    <alternativeName>
        <fullName evidence="5">Octanoyl-[acyl-carrier-protein]-protein N-octanoyltransferase</fullName>
    </alternativeName>
</protein>
<evidence type="ECO:0000256" key="5">
    <source>
        <dbReference type="HAMAP-Rule" id="MF_00013"/>
    </source>
</evidence>
<dbReference type="EMBL" id="BSFE01000001">
    <property type="protein sequence ID" value="GLK50959.1"/>
    <property type="molecule type" value="Genomic_DNA"/>
</dbReference>
<dbReference type="PROSITE" id="PS01313">
    <property type="entry name" value="LIPB"/>
    <property type="match status" value="1"/>
</dbReference>
<dbReference type="EC" id="2.3.1.181" evidence="5 6"/>
<dbReference type="NCBIfam" id="TIGR00214">
    <property type="entry name" value="lipB"/>
    <property type="match status" value="1"/>
</dbReference>
<dbReference type="InterPro" id="IPR004143">
    <property type="entry name" value="BPL_LPL_catalytic"/>
</dbReference>
<feature type="binding site" evidence="5 8">
    <location>
        <begin position="147"/>
        <end position="149"/>
    </location>
    <ligand>
        <name>substrate</name>
    </ligand>
</feature>
<evidence type="ECO:0000256" key="9">
    <source>
        <dbReference type="PIRSR" id="PIRSR016262-3"/>
    </source>
</evidence>
<evidence type="ECO:0000313" key="12">
    <source>
        <dbReference type="Proteomes" id="UP001143486"/>
    </source>
</evidence>
<dbReference type="GO" id="GO:0033819">
    <property type="term" value="F:lipoyl(octanoyl) transferase activity"/>
    <property type="evidence" value="ECO:0007669"/>
    <property type="project" value="UniProtKB-EC"/>
</dbReference>
<evidence type="ECO:0000256" key="6">
    <source>
        <dbReference type="PIRNR" id="PIRNR016262"/>
    </source>
</evidence>
<evidence type="ECO:0000259" key="10">
    <source>
        <dbReference type="PROSITE" id="PS51733"/>
    </source>
</evidence>
<dbReference type="RefSeq" id="WP_271185351.1">
    <property type="nucleotide sequence ID" value="NZ_BSFE01000001.1"/>
</dbReference>
<dbReference type="Gene3D" id="3.30.930.10">
    <property type="entry name" value="Bira Bifunctional Protein, Domain 2"/>
    <property type="match status" value="1"/>
</dbReference>
<dbReference type="NCBIfam" id="NF010925">
    <property type="entry name" value="PRK14345.1"/>
    <property type="match status" value="1"/>
</dbReference>
<comment type="similarity">
    <text evidence="5 6">Belongs to the LipB family.</text>
</comment>
<evidence type="ECO:0000256" key="3">
    <source>
        <dbReference type="ARBA" id="ARBA00023315"/>
    </source>
</evidence>
<comment type="catalytic activity">
    <reaction evidence="5 6">
        <text>octanoyl-[ACP] + L-lysyl-[protein] = N(6)-octanoyl-L-lysyl-[protein] + holo-[ACP] + H(+)</text>
        <dbReference type="Rhea" id="RHEA:17665"/>
        <dbReference type="Rhea" id="RHEA-COMP:9636"/>
        <dbReference type="Rhea" id="RHEA-COMP:9685"/>
        <dbReference type="Rhea" id="RHEA-COMP:9752"/>
        <dbReference type="Rhea" id="RHEA-COMP:9928"/>
        <dbReference type="ChEBI" id="CHEBI:15378"/>
        <dbReference type="ChEBI" id="CHEBI:29969"/>
        <dbReference type="ChEBI" id="CHEBI:64479"/>
        <dbReference type="ChEBI" id="CHEBI:78463"/>
        <dbReference type="ChEBI" id="CHEBI:78809"/>
        <dbReference type="EC" id="2.3.1.181"/>
    </reaction>
</comment>
<gene>
    <name evidence="5 11" type="primary">lipB</name>
    <name evidence="11" type="ORF">GCM10017621_04670</name>
</gene>